<sequence length="193" mass="21230">MTWNLVISFSRGGQFSLITGTSEKSCIHVDNSGFFSSSITFRPTTSSKMLTKLAIQPTARSRYPMVSPPKNFFPFSCSSSNFRFSMAVAVASSCSLPCNKGFSFHASSIYSMITSDSQIELPFGQMCFRAAAKLGKYDVHFHLQRKIIVRGSVQQFKKPGVGAEESNLFTERAVSSLDLVVDEYEKLNSLAAA</sequence>
<dbReference type="EMBL" id="JAVXUO010000466">
    <property type="protein sequence ID" value="KAK2991836.1"/>
    <property type="molecule type" value="Genomic_DNA"/>
</dbReference>
<dbReference type="AlphaFoldDB" id="A0AA88RXM1"/>
<gene>
    <name evidence="1" type="ORF">RJ640_025742</name>
</gene>
<protein>
    <submittedName>
        <fullName evidence="1">Uncharacterized protein</fullName>
    </submittedName>
</protein>
<comment type="caution">
    <text evidence="1">The sequence shown here is derived from an EMBL/GenBank/DDBJ whole genome shotgun (WGS) entry which is preliminary data.</text>
</comment>
<keyword evidence="2" id="KW-1185">Reference proteome</keyword>
<dbReference type="Proteomes" id="UP001187471">
    <property type="component" value="Unassembled WGS sequence"/>
</dbReference>
<evidence type="ECO:0000313" key="2">
    <source>
        <dbReference type="Proteomes" id="UP001187471"/>
    </source>
</evidence>
<organism evidence="1 2">
    <name type="scientific">Escallonia rubra</name>
    <dbReference type="NCBI Taxonomy" id="112253"/>
    <lineage>
        <taxon>Eukaryota</taxon>
        <taxon>Viridiplantae</taxon>
        <taxon>Streptophyta</taxon>
        <taxon>Embryophyta</taxon>
        <taxon>Tracheophyta</taxon>
        <taxon>Spermatophyta</taxon>
        <taxon>Magnoliopsida</taxon>
        <taxon>eudicotyledons</taxon>
        <taxon>Gunneridae</taxon>
        <taxon>Pentapetalae</taxon>
        <taxon>asterids</taxon>
        <taxon>campanulids</taxon>
        <taxon>Escalloniales</taxon>
        <taxon>Escalloniaceae</taxon>
        <taxon>Escallonia</taxon>
    </lineage>
</organism>
<name>A0AA88RXM1_9ASTE</name>
<evidence type="ECO:0000313" key="1">
    <source>
        <dbReference type="EMBL" id="KAK2991836.1"/>
    </source>
</evidence>
<accession>A0AA88RXM1</accession>
<proteinExistence type="predicted"/>
<reference evidence="1" key="1">
    <citation type="submission" date="2022-12" db="EMBL/GenBank/DDBJ databases">
        <title>Draft genome assemblies for two species of Escallonia (Escalloniales).</title>
        <authorList>
            <person name="Chanderbali A."/>
            <person name="Dervinis C."/>
            <person name="Anghel I."/>
            <person name="Soltis D."/>
            <person name="Soltis P."/>
            <person name="Zapata F."/>
        </authorList>
    </citation>
    <scope>NUCLEOTIDE SEQUENCE</scope>
    <source>
        <strain evidence="1">UCBG92.1500</strain>
        <tissue evidence="1">Leaf</tissue>
    </source>
</reference>